<feature type="coiled-coil region" evidence="7">
    <location>
        <begin position="310"/>
        <end position="362"/>
    </location>
</feature>
<accession>A0AAW1P7W9</accession>
<keyword evidence="7" id="KW-0175">Coiled coil</keyword>
<reference evidence="10 11" key="1">
    <citation type="journal article" date="2024" name="Nat. Commun.">
        <title>Phylogenomics reveals the evolutionary origins of lichenization in chlorophyte algae.</title>
        <authorList>
            <person name="Puginier C."/>
            <person name="Libourel C."/>
            <person name="Otte J."/>
            <person name="Skaloud P."/>
            <person name="Haon M."/>
            <person name="Grisel S."/>
            <person name="Petersen M."/>
            <person name="Berrin J.G."/>
            <person name="Delaux P.M."/>
            <person name="Dal Grande F."/>
            <person name="Keller J."/>
        </authorList>
    </citation>
    <scope>NUCLEOTIDE SEQUENCE [LARGE SCALE GENOMIC DNA]</scope>
    <source>
        <strain evidence="10 11">SAG 2036</strain>
    </source>
</reference>
<comment type="similarity">
    <text evidence="6">Belongs to the cyclic nucleotide phosphodiesterase family.</text>
</comment>
<dbReference type="PANTHER" id="PTHR11347">
    <property type="entry name" value="CYCLIC NUCLEOTIDE PHOSPHODIESTERASE"/>
    <property type="match status" value="1"/>
</dbReference>
<feature type="binding site" evidence="5">
    <location>
        <position position="621"/>
    </location>
    <ligand>
        <name>Zn(2+)</name>
        <dbReference type="ChEBI" id="CHEBI:29105"/>
        <label>1</label>
    </ligand>
</feature>
<sequence>MADAKATAAVVEYTRALIKKFVAEAEAEQQWVDGSLQVLLLGRQRQVSDGAWTLSSLDDVFGPYHLPCFVIRPSQREGGARNVIWGNPSAYKLLGKPRTAAGVQAVLDAMPTLIRIGHLAAEDQLHESLQIDKGRMRGCFDISKGFAVYWDGTPPTLYVRERVEAIQIEVDGKVLGCELCAVEQMVNAEQMRSSALVSATPIHSYMFSAEGKLLYATSTAVAKLKAQGRKVHEVLLQDLLVLNGVPQEDLALSALQAICVQHQRHFAVTLAQTLPCGSVRHTLYEMWPTQDPANLNACVLVVSCFDVTSQKRTELELQAMKGALQRHNNDLRQKVEEATEQRARLEADRTALQDQLRTMQHQPAPRTRFDATSPVDKAVALLDGLLAGTVPDVDSVLALRNLLLQSPDPRQLAHDLRAQLAGQTGLGTDIERSLVDMLQMPSPSIPVMRAQSRKSLNGSEKATGMQETEPATDCLEGIRQVNRKQLTELRQIRSVKERSVKERDPLRKPSFASSPLAQKSSHDFARTESRGHAFAALCLPEPSVCTEVERLLAQAHSDWGFDLMVLDSATGGHCLSCFGFWLLQQSGLMTRFCIPEARMASALRALENGYQTDTPYHNRVHVASVMHMTHMIVHAPRGLRDSTGLSEELELALYLAAACHDYEHPGVTNDFLIKSGHDWALTHNDQSPLESHHASCGFKVLHKHLFSTHAEWNIEGVDQVLRPVLIKLILGTDMKQHFSIVSRFQGALRAGVFDHLKRPSFDHSANKLSTEHMLLTIQVALKCADLGHVTLPWTQHRDWVQRLQLEFFEQGDRERAAGLPVSALMDRHKGSELSGGQVGFFEVVALPMLRSLAAVVPAAEVLLVGASDNYLIWRSENEMSGPRRLRSACSDTLAMKADRMSAEARMPSVRQSEGGVASAATLRGMLRSQLQLSAREPISSEKQDAACVAAGLPVPEPTHLPVWEYDTGL</sequence>
<dbReference type="SUPFAM" id="SSF109604">
    <property type="entry name" value="HD-domain/PDEase-like"/>
    <property type="match status" value="1"/>
</dbReference>
<keyword evidence="2 6" id="KW-0378">Hydrolase</keyword>
<evidence type="ECO:0000256" key="6">
    <source>
        <dbReference type="RuleBase" id="RU363067"/>
    </source>
</evidence>
<evidence type="ECO:0000256" key="4">
    <source>
        <dbReference type="PIRSR" id="PIRSR623088-2"/>
    </source>
</evidence>
<dbReference type="SMART" id="SM00471">
    <property type="entry name" value="HDc"/>
    <property type="match status" value="1"/>
</dbReference>
<proteinExistence type="inferred from homology"/>
<feature type="domain" description="PDEase" evidence="9">
    <location>
        <begin position="540"/>
        <end position="880"/>
    </location>
</feature>
<dbReference type="PRINTS" id="PR00387">
    <property type="entry name" value="PDIESTERASE1"/>
</dbReference>
<keyword evidence="11" id="KW-1185">Reference proteome</keyword>
<name>A0AAW1P7W9_9CHLO</name>
<evidence type="ECO:0000256" key="8">
    <source>
        <dbReference type="SAM" id="MobiDB-lite"/>
    </source>
</evidence>
<dbReference type="Proteomes" id="UP001465755">
    <property type="component" value="Unassembled WGS sequence"/>
</dbReference>
<feature type="binding site" evidence="4">
    <location>
        <position position="837"/>
    </location>
    <ligand>
        <name>AMP</name>
        <dbReference type="ChEBI" id="CHEBI:456215"/>
    </ligand>
</feature>
<gene>
    <name evidence="10" type="ORF">WJX73_007221</name>
</gene>
<dbReference type="InterPro" id="IPR036971">
    <property type="entry name" value="PDEase_catalytic_dom_sf"/>
</dbReference>
<feature type="binding site" evidence="5">
    <location>
        <position position="660"/>
    </location>
    <ligand>
        <name>Zn(2+)</name>
        <dbReference type="ChEBI" id="CHEBI:29105"/>
        <label>1</label>
    </ligand>
</feature>
<feature type="binding site" evidence="5">
    <location>
        <position position="661"/>
    </location>
    <ligand>
        <name>Zn(2+)</name>
        <dbReference type="ChEBI" id="CHEBI:29105"/>
        <label>2</label>
    </ligand>
</feature>
<dbReference type="InterPro" id="IPR003607">
    <property type="entry name" value="HD/PDEase_dom"/>
</dbReference>
<dbReference type="GO" id="GO:0004114">
    <property type="term" value="F:3',5'-cyclic-nucleotide phosphodiesterase activity"/>
    <property type="evidence" value="ECO:0007669"/>
    <property type="project" value="InterPro"/>
</dbReference>
<evidence type="ECO:0000256" key="2">
    <source>
        <dbReference type="ARBA" id="ARBA00022801"/>
    </source>
</evidence>
<comment type="cofactor">
    <cofactor evidence="6">
        <name>a divalent metal cation</name>
        <dbReference type="ChEBI" id="CHEBI:60240"/>
    </cofactor>
    <text evidence="6">Binds 2 divalent metal cations per subunit. Site 1 may preferentially bind zinc ions, while site 2 has a preference for magnesium and/or manganese ions.</text>
</comment>
<comment type="caution">
    <text evidence="10">The sequence shown here is derived from an EMBL/GenBank/DDBJ whole genome shotgun (WGS) entry which is preliminary data.</text>
</comment>
<evidence type="ECO:0000256" key="5">
    <source>
        <dbReference type="PIRSR" id="PIRSR623088-3"/>
    </source>
</evidence>
<protein>
    <recommendedName>
        <fullName evidence="6">Phosphodiesterase</fullName>
        <ecNumber evidence="6">3.1.4.-</ecNumber>
    </recommendedName>
</protein>
<evidence type="ECO:0000256" key="3">
    <source>
        <dbReference type="PIRSR" id="PIRSR623088-1"/>
    </source>
</evidence>
<feature type="binding site" evidence="5">
    <location>
        <position position="661"/>
    </location>
    <ligand>
        <name>Zn(2+)</name>
        <dbReference type="ChEBI" id="CHEBI:29105"/>
        <label>1</label>
    </ligand>
</feature>
<organism evidence="10 11">
    <name type="scientific">Symbiochloris irregularis</name>
    <dbReference type="NCBI Taxonomy" id="706552"/>
    <lineage>
        <taxon>Eukaryota</taxon>
        <taxon>Viridiplantae</taxon>
        <taxon>Chlorophyta</taxon>
        <taxon>core chlorophytes</taxon>
        <taxon>Trebouxiophyceae</taxon>
        <taxon>Trebouxiales</taxon>
        <taxon>Trebouxiaceae</taxon>
        <taxon>Symbiochloris</taxon>
    </lineage>
</organism>
<keyword evidence="1 5" id="KW-0479">Metal-binding</keyword>
<dbReference type="GO" id="GO:0007165">
    <property type="term" value="P:signal transduction"/>
    <property type="evidence" value="ECO:0007669"/>
    <property type="project" value="InterPro"/>
</dbReference>
<feature type="binding site" evidence="4">
    <location>
        <position position="785"/>
    </location>
    <ligand>
        <name>AMP</name>
        <dbReference type="ChEBI" id="CHEBI:456215"/>
    </ligand>
</feature>
<evidence type="ECO:0000313" key="11">
    <source>
        <dbReference type="Proteomes" id="UP001465755"/>
    </source>
</evidence>
<feature type="region of interest" description="Disordered" evidence="8">
    <location>
        <begin position="497"/>
        <end position="520"/>
    </location>
</feature>
<feature type="compositionally biased region" description="Basic and acidic residues" evidence="8">
    <location>
        <begin position="497"/>
        <end position="507"/>
    </location>
</feature>
<dbReference type="InterPro" id="IPR023088">
    <property type="entry name" value="PDEase"/>
</dbReference>
<feature type="binding site" evidence="4">
    <location>
        <position position="661"/>
    </location>
    <ligand>
        <name>AMP</name>
        <dbReference type="ChEBI" id="CHEBI:456215"/>
    </ligand>
</feature>
<dbReference type="InterPro" id="IPR002073">
    <property type="entry name" value="PDEase_catalytic_dom"/>
</dbReference>
<dbReference type="EC" id="3.1.4.-" evidence="6"/>
<evidence type="ECO:0000256" key="1">
    <source>
        <dbReference type="ARBA" id="ARBA00022723"/>
    </source>
</evidence>
<feature type="binding site" evidence="4">
    <location>
        <begin position="617"/>
        <end position="621"/>
    </location>
    <ligand>
        <name>AMP</name>
        <dbReference type="ChEBI" id="CHEBI:456215"/>
    </ligand>
</feature>
<dbReference type="InterPro" id="IPR023174">
    <property type="entry name" value="PDEase_CS"/>
</dbReference>
<evidence type="ECO:0000259" key="9">
    <source>
        <dbReference type="PROSITE" id="PS51845"/>
    </source>
</evidence>
<dbReference type="AlphaFoldDB" id="A0AAW1P7W9"/>
<dbReference type="GO" id="GO:0046872">
    <property type="term" value="F:metal ion binding"/>
    <property type="evidence" value="ECO:0007669"/>
    <property type="project" value="UniProtKB-KW"/>
</dbReference>
<dbReference type="EMBL" id="JALJOQ010000053">
    <property type="protein sequence ID" value="KAK9804098.1"/>
    <property type="molecule type" value="Genomic_DNA"/>
</dbReference>
<evidence type="ECO:0000256" key="7">
    <source>
        <dbReference type="SAM" id="Coils"/>
    </source>
</evidence>
<feature type="binding site" evidence="5">
    <location>
        <position position="785"/>
    </location>
    <ligand>
        <name>Zn(2+)</name>
        <dbReference type="ChEBI" id="CHEBI:29105"/>
        <label>1</label>
    </ligand>
</feature>
<feature type="active site" description="Proton donor" evidence="3">
    <location>
        <position position="617"/>
    </location>
</feature>
<dbReference type="PROSITE" id="PS51845">
    <property type="entry name" value="PDEASE_I_2"/>
    <property type="match status" value="1"/>
</dbReference>
<evidence type="ECO:0000313" key="10">
    <source>
        <dbReference type="EMBL" id="KAK9804098.1"/>
    </source>
</evidence>
<dbReference type="PROSITE" id="PS00126">
    <property type="entry name" value="PDEASE_I_1"/>
    <property type="match status" value="1"/>
</dbReference>
<dbReference type="Gene3D" id="1.10.1300.10">
    <property type="entry name" value="3'5'-cyclic nucleotide phosphodiesterase, catalytic domain"/>
    <property type="match status" value="1"/>
</dbReference>
<dbReference type="Pfam" id="PF00233">
    <property type="entry name" value="PDEase_I"/>
    <property type="match status" value="1"/>
</dbReference>